<evidence type="ECO:0000256" key="1">
    <source>
        <dbReference type="ARBA" id="ARBA00004496"/>
    </source>
</evidence>
<gene>
    <name evidence="8" type="ORF">DASB73_039040</name>
</gene>
<dbReference type="Gene3D" id="3.30.70.330">
    <property type="match status" value="1"/>
</dbReference>
<dbReference type="CDD" id="cd12278">
    <property type="entry name" value="RRM_eIF3B"/>
    <property type="match status" value="1"/>
</dbReference>
<evidence type="ECO:0000256" key="2">
    <source>
        <dbReference type="ARBA" id="ARBA00022490"/>
    </source>
</evidence>
<reference evidence="8 9" key="1">
    <citation type="journal article" date="2023" name="Elife">
        <title>Identification of key yeast species and microbe-microbe interactions impacting larval growth of Drosophila in the wild.</title>
        <authorList>
            <person name="Mure A."/>
            <person name="Sugiura Y."/>
            <person name="Maeda R."/>
            <person name="Honda K."/>
            <person name="Sakurai N."/>
            <person name="Takahashi Y."/>
            <person name="Watada M."/>
            <person name="Katoh T."/>
            <person name="Gotoh A."/>
            <person name="Gotoh Y."/>
            <person name="Taniguchi I."/>
            <person name="Nakamura K."/>
            <person name="Hayashi T."/>
            <person name="Katayama T."/>
            <person name="Uemura T."/>
            <person name="Hattori Y."/>
        </authorList>
    </citation>
    <scope>NUCLEOTIDE SEQUENCE [LARGE SCALE GENOMIC DNA]</scope>
    <source>
        <strain evidence="8 9">SB-73</strain>
    </source>
</reference>
<keyword evidence="3 6" id="KW-0396">Initiation factor</keyword>
<comment type="function">
    <text evidence="6">Component of the eukaryotic translation initiation factor 3 (eIF-3) complex, which is involved in protein synthesis and, together with other initiation factors, stimulates binding of mRNA and methionyl-tRNAi to the 40S ribosome.</text>
</comment>
<dbReference type="GO" id="GO:0031369">
    <property type="term" value="F:translation initiation factor binding"/>
    <property type="evidence" value="ECO:0007669"/>
    <property type="project" value="InterPro"/>
</dbReference>
<evidence type="ECO:0000256" key="4">
    <source>
        <dbReference type="ARBA" id="ARBA00022884"/>
    </source>
</evidence>
<dbReference type="Pfam" id="PF08662">
    <property type="entry name" value="eIF2A"/>
    <property type="match status" value="1"/>
</dbReference>
<dbReference type="InterPro" id="IPR013979">
    <property type="entry name" value="TIF_beta_prop-like"/>
</dbReference>
<dbReference type="GO" id="GO:0005852">
    <property type="term" value="C:eukaryotic translation initiation factor 3 complex"/>
    <property type="evidence" value="ECO:0007669"/>
    <property type="project" value="InterPro"/>
</dbReference>
<dbReference type="InterPro" id="IPR034363">
    <property type="entry name" value="eIF3B_RRM"/>
</dbReference>
<comment type="similarity">
    <text evidence="6">Belongs to the eIF-3 subunit B family.</text>
</comment>
<accession>A0AAV5RP98</accession>
<dbReference type="InterPro" id="IPR035979">
    <property type="entry name" value="RBD_domain_sf"/>
</dbReference>
<dbReference type="AlphaFoldDB" id="A0AAV5RP98"/>
<sequence>MSAVSVNDIDFRDLEERYAVDESLNTDEYVICDGLPIVPASKISKLVKVIAKVFSSVAAIDDVENTFEMPMDPETSKTLGFAFIRFRNATDAQNAIKAFNRKKLDSKHVMQLDKLSTVKKYLDTKETEYKEPALPEFKPLPHLKSWLTDELGRDQAAVHYEQEVTVQWIRKGSAPQPALAPVTNFTSGFVRWSPQGSYLLSTSPRGVLLHAGPDFAVVARFPHKDVKLVDFSPDERFLVTCAPAEIRAGGPFTEQNEGHNIVIWSTETTNVLRSFPFPPTKPVNGPPQWPAFKWSADSSYFARVFSKDELCIYSSKDMSLVGKKSMQTPGIGNFEFAPVTVGGKQLLVFWTPEFNNQTARVCIVDASTKEIVHNRSLFNVESVKFFWQSEGKYLCSLIGRLTKNKKAMISSLEIYRLEEKNFPIEVLDFTDRIFDFAWEPRSDRFVVNFYTLPVPSPEARNGAELSLSSRKYALSFYALERVKKLQGTWKETNRFVDRPASRLVWSPRGRFLATVSMSNVGLQVEFWDVDYEAAVTPAANSALPAAEDLPINVFLLASREHSSAREFSWDPSGRYFLTYSSTRDGTQGTKSYILWDHVGRQLRQEKFNGLMAFLWRPRPPSPLTKEQRRAASKKVKQLVEQFDMQDAAMAANDSDDLLRFIEATMESWRLYRKDAKQKLRECGIVPEEERYEVRDGTVYVRRDVVVEETEEVVD</sequence>
<keyword evidence="4 6" id="KW-0694">RNA-binding</keyword>
<evidence type="ECO:0000313" key="8">
    <source>
        <dbReference type="EMBL" id="GMM52941.1"/>
    </source>
</evidence>
<proteinExistence type="inferred from homology"/>
<dbReference type="PROSITE" id="PS50102">
    <property type="entry name" value="RRM"/>
    <property type="match status" value="1"/>
</dbReference>
<name>A0AAV5RP98_STABA</name>
<dbReference type="Pfam" id="PF00076">
    <property type="entry name" value="RRM_1"/>
    <property type="match status" value="1"/>
</dbReference>
<keyword evidence="5 6" id="KW-0648">Protein biosynthesis</keyword>
<comment type="subunit">
    <text evidence="6">Component of the eukaryotic translation initiation factor 3 (eIF-3) complex.</text>
</comment>
<dbReference type="EMBL" id="BTGC01000008">
    <property type="protein sequence ID" value="GMM52941.1"/>
    <property type="molecule type" value="Genomic_DNA"/>
</dbReference>
<evidence type="ECO:0000256" key="6">
    <source>
        <dbReference type="PIRNR" id="PIRNR036424"/>
    </source>
</evidence>
<evidence type="ECO:0000256" key="5">
    <source>
        <dbReference type="ARBA" id="ARBA00022917"/>
    </source>
</evidence>
<dbReference type="PANTHER" id="PTHR14068:SF0">
    <property type="entry name" value="EUKARYOTIC TRANSLATION INITIATION FACTOR 3 SUBUNIT B"/>
    <property type="match status" value="1"/>
</dbReference>
<comment type="caution">
    <text evidence="8">The sequence shown here is derived from an EMBL/GenBank/DDBJ whole genome shotgun (WGS) entry which is preliminary data.</text>
</comment>
<dbReference type="SUPFAM" id="SSF82171">
    <property type="entry name" value="DPP6 N-terminal domain-like"/>
    <property type="match status" value="1"/>
</dbReference>
<dbReference type="GO" id="GO:0003723">
    <property type="term" value="F:RNA binding"/>
    <property type="evidence" value="ECO:0007669"/>
    <property type="project" value="UniProtKB-UniRule"/>
</dbReference>
<evidence type="ECO:0000259" key="7">
    <source>
        <dbReference type="PROSITE" id="PS50102"/>
    </source>
</evidence>
<dbReference type="InterPro" id="IPR000504">
    <property type="entry name" value="RRM_dom"/>
</dbReference>
<keyword evidence="2 6" id="KW-0963">Cytoplasm</keyword>
<dbReference type="PANTHER" id="PTHR14068">
    <property type="entry name" value="EUKARYOTIC TRANSLATION INITIATION FACTOR 3 EIF3 -RELATED"/>
    <property type="match status" value="1"/>
</dbReference>
<dbReference type="InterPro" id="IPR015943">
    <property type="entry name" value="WD40/YVTN_repeat-like_dom_sf"/>
</dbReference>
<keyword evidence="9" id="KW-1185">Reference proteome</keyword>
<feature type="domain" description="RRM" evidence="7">
    <location>
        <begin position="28"/>
        <end position="117"/>
    </location>
</feature>
<evidence type="ECO:0000313" key="9">
    <source>
        <dbReference type="Proteomes" id="UP001362899"/>
    </source>
</evidence>
<dbReference type="InterPro" id="IPR012677">
    <property type="entry name" value="Nucleotide-bd_a/b_plait_sf"/>
</dbReference>
<comment type="subcellular location">
    <subcellularLocation>
        <location evidence="1 6">Cytoplasm</location>
    </subcellularLocation>
</comment>
<dbReference type="InterPro" id="IPR011400">
    <property type="entry name" value="EIF3B"/>
</dbReference>
<organism evidence="8 9">
    <name type="scientific">Starmerella bacillaris</name>
    <name type="common">Yeast</name>
    <name type="synonym">Candida zemplinina</name>
    <dbReference type="NCBI Taxonomy" id="1247836"/>
    <lineage>
        <taxon>Eukaryota</taxon>
        <taxon>Fungi</taxon>
        <taxon>Dikarya</taxon>
        <taxon>Ascomycota</taxon>
        <taxon>Saccharomycotina</taxon>
        <taxon>Dipodascomycetes</taxon>
        <taxon>Dipodascales</taxon>
        <taxon>Trichomonascaceae</taxon>
        <taxon>Starmerella</taxon>
    </lineage>
</organism>
<dbReference type="PIRSF" id="PIRSF036424">
    <property type="entry name" value="eIF3b"/>
    <property type="match status" value="1"/>
</dbReference>
<dbReference type="Proteomes" id="UP001362899">
    <property type="component" value="Unassembled WGS sequence"/>
</dbReference>
<evidence type="ECO:0000256" key="3">
    <source>
        <dbReference type="ARBA" id="ARBA00022540"/>
    </source>
</evidence>
<dbReference type="Gene3D" id="2.130.10.10">
    <property type="entry name" value="YVTN repeat-like/Quinoprotein amine dehydrogenase"/>
    <property type="match status" value="1"/>
</dbReference>
<protein>
    <recommendedName>
        <fullName evidence="6">Eukaryotic translation initiation factor 3 subunit B</fullName>
        <shortName evidence="6">eIF3b</shortName>
    </recommendedName>
</protein>
<dbReference type="SUPFAM" id="SSF54928">
    <property type="entry name" value="RNA-binding domain, RBD"/>
    <property type="match status" value="1"/>
</dbReference>
<dbReference type="GO" id="GO:0003743">
    <property type="term" value="F:translation initiation factor activity"/>
    <property type="evidence" value="ECO:0007669"/>
    <property type="project" value="UniProtKB-KW"/>
</dbReference>